<comment type="caution">
    <text evidence="6">The sequence shown here is derived from an EMBL/GenBank/DDBJ whole genome shotgun (WGS) entry which is preliminary data.</text>
</comment>
<feature type="transmembrane region" description="Helical" evidence="5">
    <location>
        <begin position="83"/>
        <end position="103"/>
    </location>
</feature>
<name>A0AAN7W4J5_9PEZI</name>
<dbReference type="InterPro" id="IPR007568">
    <property type="entry name" value="RTA1"/>
</dbReference>
<feature type="transmembrane region" description="Helical" evidence="5">
    <location>
        <begin position="205"/>
        <end position="224"/>
    </location>
</feature>
<feature type="transmembrane region" description="Helical" evidence="5">
    <location>
        <begin position="123"/>
        <end position="141"/>
    </location>
</feature>
<accession>A0AAN7W4J5</accession>
<proteinExistence type="predicted"/>
<feature type="transmembrane region" description="Helical" evidence="5">
    <location>
        <begin position="23"/>
        <end position="44"/>
    </location>
</feature>
<evidence type="ECO:0000256" key="4">
    <source>
        <dbReference type="ARBA" id="ARBA00023136"/>
    </source>
</evidence>
<evidence type="ECO:0000256" key="5">
    <source>
        <dbReference type="SAM" id="Phobius"/>
    </source>
</evidence>
<comment type="subcellular location">
    <subcellularLocation>
        <location evidence="1">Membrane</location>
        <topology evidence="1">Multi-pass membrane protein</topology>
    </subcellularLocation>
</comment>
<feature type="transmembrane region" description="Helical" evidence="5">
    <location>
        <begin position="161"/>
        <end position="184"/>
    </location>
</feature>
<feature type="transmembrane region" description="Helical" evidence="5">
    <location>
        <begin position="239"/>
        <end position="262"/>
    </location>
</feature>
<dbReference type="PANTHER" id="PTHR31465:SF1">
    <property type="entry name" value="PROTEIN RTA1-RELATED"/>
    <property type="match status" value="1"/>
</dbReference>
<evidence type="ECO:0000256" key="1">
    <source>
        <dbReference type="ARBA" id="ARBA00004141"/>
    </source>
</evidence>
<keyword evidence="4 5" id="KW-0472">Membrane</keyword>
<evidence type="ECO:0000313" key="7">
    <source>
        <dbReference type="Proteomes" id="UP001310594"/>
    </source>
</evidence>
<keyword evidence="2 5" id="KW-0812">Transmembrane</keyword>
<dbReference type="Proteomes" id="UP001310594">
    <property type="component" value="Unassembled WGS sequence"/>
</dbReference>
<gene>
    <name evidence="6" type="ORF">LTR97_009524</name>
</gene>
<protein>
    <submittedName>
        <fullName evidence="6">Uncharacterized protein</fullName>
    </submittedName>
</protein>
<evidence type="ECO:0000256" key="3">
    <source>
        <dbReference type="ARBA" id="ARBA00022989"/>
    </source>
</evidence>
<evidence type="ECO:0000313" key="6">
    <source>
        <dbReference type="EMBL" id="KAK5693907.1"/>
    </source>
</evidence>
<feature type="transmembrane region" description="Helical" evidence="5">
    <location>
        <begin position="51"/>
        <end position="71"/>
    </location>
</feature>
<dbReference type="GO" id="GO:0016020">
    <property type="term" value="C:membrane"/>
    <property type="evidence" value="ECO:0007669"/>
    <property type="project" value="UniProtKB-SubCell"/>
</dbReference>
<keyword evidence="3 5" id="KW-1133">Transmembrane helix</keyword>
<evidence type="ECO:0000256" key="2">
    <source>
        <dbReference type="ARBA" id="ARBA00022692"/>
    </source>
</evidence>
<dbReference type="AlphaFoldDB" id="A0AAN7W4J5"/>
<dbReference type="Pfam" id="PF04479">
    <property type="entry name" value="RTA1"/>
    <property type="match status" value="1"/>
</dbReference>
<sequence length="300" mass="33024">MASNQSSEPEYFDFKLYRYNPSLGAAIAATLILTVLTSLHLWLLVKAKTRYFIPFLIGGVFETLGYAGRIWSHFDQDALGGFIMQAILILVAPALFAASIYMILGRLIRVLHAEHLSLVPVKWITRIFVTGDVIAFTLQAAGGGTQSGGSLEMYDMGEKIIVAGLFIQIIVFGFFVATSARFHTRIVKSPTSMSANGRIAWARHLYVLYATSALILVRSIFRVVEYLQGNDGYLISHEVFIYCMDALLMAAVMAIFAIWYIADVQQNGAKYSGVGPRGSTRDSSADVELPLKARLGVTQC</sequence>
<organism evidence="6 7">
    <name type="scientific">Elasticomyces elasticus</name>
    <dbReference type="NCBI Taxonomy" id="574655"/>
    <lineage>
        <taxon>Eukaryota</taxon>
        <taxon>Fungi</taxon>
        <taxon>Dikarya</taxon>
        <taxon>Ascomycota</taxon>
        <taxon>Pezizomycotina</taxon>
        <taxon>Dothideomycetes</taxon>
        <taxon>Dothideomycetidae</taxon>
        <taxon>Mycosphaerellales</taxon>
        <taxon>Teratosphaeriaceae</taxon>
        <taxon>Elasticomyces</taxon>
    </lineage>
</organism>
<dbReference type="PANTHER" id="PTHR31465">
    <property type="entry name" value="PROTEIN RTA1-RELATED"/>
    <property type="match status" value="1"/>
</dbReference>
<reference evidence="6" key="1">
    <citation type="submission" date="2023-08" db="EMBL/GenBank/DDBJ databases">
        <title>Black Yeasts Isolated from many extreme environments.</title>
        <authorList>
            <person name="Coleine C."/>
            <person name="Stajich J.E."/>
            <person name="Selbmann L."/>
        </authorList>
    </citation>
    <scope>NUCLEOTIDE SEQUENCE</scope>
    <source>
        <strain evidence="6">CCFEE 5810</strain>
    </source>
</reference>
<dbReference type="EMBL" id="JAVRQU010000016">
    <property type="protein sequence ID" value="KAK5693907.1"/>
    <property type="molecule type" value="Genomic_DNA"/>
</dbReference>